<evidence type="ECO:0000313" key="1">
    <source>
        <dbReference type="EMBL" id="OXI31843.1"/>
    </source>
</evidence>
<reference evidence="2" key="1">
    <citation type="submission" date="2017-06" db="EMBL/GenBank/DDBJ databases">
        <authorList>
            <person name="LiPuma J."/>
            <person name="Spilker T."/>
        </authorList>
    </citation>
    <scope>NUCLEOTIDE SEQUENCE [LARGE SCALE GENOMIC DNA]</scope>
    <source>
        <strain evidence="2">AU17325</strain>
    </source>
</reference>
<dbReference type="Proteomes" id="UP000214600">
    <property type="component" value="Unassembled WGS sequence"/>
</dbReference>
<dbReference type="RefSeq" id="WP_059889223.1">
    <property type="nucleotide sequence ID" value="NZ_CP091649.1"/>
</dbReference>
<evidence type="ECO:0000313" key="2">
    <source>
        <dbReference type="Proteomes" id="UP000214600"/>
    </source>
</evidence>
<proteinExistence type="predicted"/>
<comment type="caution">
    <text evidence="1">The sequence shown here is derived from an EMBL/GenBank/DDBJ whole genome shotgun (WGS) entry which is preliminary data.</text>
</comment>
<gene>
    <name evidence="1" type="ORF">CFB84_41980</name>
</gene>
<dbReference type="EMBL" id="NKFA01000043">
    <property type="protein sequence ID" value="OXI31843.1"/>
    <property type="molecule type" value="Genomic_DNA"/>
</dbReference>
<dbReference type="AlphaFoldDB" id="A0A228HNT4"/>
<protein>
    <submittedName>
        <fullName evidence="1">Uncharacterized protein</fullName>
    </submittedName>
</protein>
<name>A0A228HNT4_9BURK</name>
<reference evidence="1 2" key="2">
    <citation type="submission" date="2017-08" db="EMBL/GenBank/DDBJ databases">
        <title>WGS of novel Burkholderia cepaca complex species.</title>
        <authorList>
            <person name="Lipuma J."/>
            <person name="Spilker T."/>
        </authorList>
    </citation>
    <scope>NUCLEOTIDE SEQUENCE [LARGE SCALE GENOMIC DNA]</scope>
    <source>
        <strain evidence="1 2">AU17325</strain>
    </source>
</reference>
<organism evidence="1 2">
    <name type="scientific">Burkholderia aenigmatica</name>
    <dbReference type="NCBI Taxonomy" id="2015348"/>
    <lineage>
        <taxon>Bacteria</taxon>
        <taxon>Pseudomonadati</taxon>
        <taxon>Pseudomonadota</taxon>
        <taxon>Betaproteobacteria</taxon>
        <taxon>Burkholderiales</taxon>
        <taxon>Burkholderiaceae</taxon>
        <taxon>Burkholderia</taxon>
        <taxon>Burkholderia cepacia complex</taxon>
    </lineage>
</organism>
<sequence length="59" mass="6477">MGSREQEPSLPAGFVVFSADGRAQFGWLNPETEQYWSEATGEVIRDAVGAVPWVADRAH</sequence>
<dbReference type="OrthoDB" id="9032041at2"/>
<accession>A0A228HNT4</accession>